<gene>
    <name evidence="1" type="ORF">VOLCADRAFT_91328</name>
</gene>
<evidence type="ECO:0000313" key="2">
    <source>
        <dbReference type="Proteomes" id="UP000001058"/>
    </source>
</evidence>
<organism evidence="2">
    <name type="scientific">Volvox carteri f. nagariensis</name>
    <dbReference type="NCBI Taxonomy" id="3068"/>
    <lineage>
        <taxon>Eukaryota</taxon>
        <taxon>Viridiplantae</taxon>
        <taxon>Chlorophyta</taxon>
        <taxon>core chlorophytes</taxon>
        <taxon>Chlorophyceae</taxon>
        <taxon>CS clade</taxon>
        <taxon>Chlamydomonadales</taxon>
        <taxon>Volvocaceae</taxon>
        <taxon>Volvox</taxon>
    </lineage>
</organism>
<sequence length="115" mass="12797">MASLARHTFPPELNHELMNLGSVNTMMVSLDATQEDGLYSAFVRTLSKILDTLCTTDPVTPTNLLSFLYEVRKLLVCTITLANARGLRRVAVCRDEARARRSARLWGGLLKPLAH</sequence>
<dbReference type="InParanoid" id="D8TWS4"/>
<accession>D8TWS4</accession>
<evidence type="ECO:0000313" key="1">
    <source>
        <dbReference type="EMBL" id="EFJ48200.1"/>
    </source>
</evidence>
<dbReference type="EMBL" id="GL378341">
    <property type="protein sequence ID" value="EFJ48200.1"/>
    <property type="molecule type" value="Genomic_DNA"/>
</dbReference>
<dbReference type="GeneID" id="9618308"/>
<dbReference type="KEGG" id="vcn:VOLCADRAFT_91328"/>
<protein>
    <submittedName>
        <fullName evidence="1">Uncharacterized protein</fullName>
    </submittedName>
</protein>
<reference evidence="1 2" key="1">
    <citation type="journal article" date="2010" name="Science">
        <title>Genomic analysis of organismal complexity in the multicellular green alga Volvox carteri.</title>
        <authorList>
            <person name="Prochnik S.E."/>
            <person name="Umen J."/>
            <person name="Nedelcu A.M."/>
            <person name="Hallmann A."/>
            <person name="Miller S.M."/>
            <person name="Nishii I."/>
            <person name="Ferris P."/>
            <person name="Kuo A."/>
            <person name="Mitros T."/>
            <person name="Fritz-Laylin L.K."/>
            <person name="Hellsten U."/>
            <person name="Chapman J."/>
            <person name="Simakov O."/>
            <person name="Rensing S.A."/>
            <person name="Terry A."/>
            <person name="Pangilinan J."/>
            <person name="Kapitonov V."/>
            <person name="Jurka J."/>
            <person name="Salamov A."/>
            <person name="Shapiro H."/>
            <person name="Schmutz J."/>
            <person name="Grimwood J."/>
            <person name="Lindquist E."/>
            <person name="Lucas S."/>
            <person name="Grigoriev I.V."/>
            <person name="Schmitt R."/>
            <person name="Kirk D."/>
            <person name="Rokhsar D.S."/>
        </authorList>
    </citation>
    <scope>NUCLEOTIDE SEQUENCE [LARGE SCALE GENOMIC DNA]</scope>
    <source>
        <strain evidence="2">f. Nagariensis / Eve</strain>
    </source>
</reference>
<name>D8TWS4_VOLCA</name>
<dbReference type="Proteomes" id="UP000001058">
    <property type="component" value="Unassembled WGS sequence"/>
</dbReference>
<keyword evidence="2" id="KW-1185">Reference proteome</keyword>
<dbReference type="AlphaFoldDB" id="D8TWS4"/>
<dbReference type="RefSeq" id="XP_002950885.1">
    <property type="nucleotide sequence ID" value="XM_002950839.1"/>
</dbReference>
<proteinExistence type="predicted"/>